<dbReference type="GO" id="GO:0016020">
    <property type="term" value="C:membrane"/>
    <property type="evidence" value="ECO:0007669"/>
    <property type="project" value="UniProtKB-SubCell"/>
</dbReference>
<evidence type="ECO:0000256" key="3">
    <source>
        <dbReference type="ARBA" id="ARBA00022527"/>
    </source>
</evidence>
<dbReference type="AlphaFoldDB" id="A0A8J5WNI1"/>
<dbReference type="InterPro" id="IPR000719">
    <property type="entry name" value="Prot_kinase_dom"/>
</dbReference>
<feature type="domain" description="Protein kinase" evidence="15">
    <location>
        <begin position="425"/>
        <end position="720"/>
    </location>
</feature>
<keyword evidence="8 14" id="KW-1133">Transmembrane helix</keyword>
<evidence type="ECO:0000256" key="6">
    <source>
        <dbReference type="ARBA" id="ARBA00022729"/>
    </source>
</evidence>
<evidence type="ECO:0000256" key="12">
    <source>
        <dbReference type="ARBA" id="ARBA00048679"/>
    </source>
</evidence>
<reference evidence="16" key="1">
    <citation type="journal article" date="2021" name="bioRxiv">
        <title>Whole Genome Assembly and Annotation of Northern Wild Rice, Zizania palustris L., Supports a Whole Genome Duplication in the Zizania Genus.</title>
        <authorList>
            <person name="Haas M."/>
            <person name="Kono T."/>
            <person name="Macchietto M."/>
            <person name="Millas R."/>
            <person name="McGilp L."/>
            <person name="Shao M."/>
            <person name="Duquette J."/>
            <person name="Hirsch C.N."/>
            <person name="Kimball J."/>
        </authorList>
    </citation>
    <scope>NUCLEOTIDE SEQUENCE</scope>
    <source>
        <tissue evidence="16">Fresh leaf tissue</tissue>
    </source>
</reference>
<feature type="transmembrane region" description="Helical" evidence="14">
    <location>
        <begin position="487"/>
        <end position="504"/>
    </location>
</feature>
<evidence type="ECO:0000313" key="17">
    <source>
        <dbReference type="Proteomes" id="UP000729402"/>
    </source>
</evidence>
<reference evidence="16" key="2">
    <citation type="submission" date="2021-02" db="EMBL/GenBank/DDBJ databases">
        <authorList>
            <person name="Kimball J.A."/>
            <person name="Haas M.W."/>
            <person name="Macchietto M."/>
            <person name="Kono T."/>
            <person name="Duquette J."/>
            <person name="Shao M."/>
        </authorList>
    </citation>
    <scope>NUCLEOTIDE SEQUENCE</scope>
    <source>
        <tissue evidence="16">Fresh leaf tissue</tissue>
    </source>
</reference>
<evidence type="ECO:0000256" key="10">
    <source>
        <dbReference type="ARBA" id="ARBA00023170"/>
    </source>
</evidence>
<dbReference type="FunFam" id="3.30.200.20:FF:000557">
    <property type="entry name" value="LRR receptor-like serine/threonine-protein kinase RPK2"/>
    <property type="match status" value="1"/>
</dbReference>
<dbReference type="FunFam" id="3.80.10.10:FF:000095">
    <property type="entry name" value="LRR receptor-like serine/threonine-protein kinase GSO1"/>
    <property type="match status" value="1"/>
</dbReference>
<comment type="catalytic activity">
    <reaction evidence="11">
        <text>L-threonyl-[protein] + ATP = O-phospho-L-threonyl-[protein] + ADP + H(+)</text>
        <dbReference type="Rhea" id="RHEA:46608"/>
        <dbReference type="Rhea" id="RHEA-COMP:11060"/>
        <dbReference type="Rhea" id="RHEA-COMP:11605"/>
        <dbReference type="ChEBI" id="CHEBI:15378"/>
        <dbReference type="ChEBI" id="CHEBI:30013"/>
        <dbReference type="ChEBI" id="CHEBI:30616"/>
        <dbReference type="ChEBI" id="CHEBI:61977"/>
        <dbReference type="ChEBI" id="CHEBI:456216"/>
        <dbReference type="EC" id="2.7.11.1"/>
    </reaction>
</comment>
<dbReference type="PROSITE" id="PS50011">
    <property type="entry name" value="PROTEIN_KINASE_DOM"/>
    <property type="match status" value="1"/>
</dbReference>
<dbReference type="PANTHER" id="PTHR48053:SF126">
    <property type="entry name" value="MDIS1-INTERACTING RECEPTOR LIKE KINASE 2-LIKE ISOFORM X1"/>
    <property type="match status" value="1"/>
</dbReference>
<dbReference type="InterPro" id="IPR001611">
    <property type="entry name" value="Leu-rich_rpt"/>
</dbReference>
<dbReference type="OrthoDB" id="676979at2759"/>
<dbReference type="PROSITE" id="PS00107">
    <property type="entry name" value="PROTEIN_KINASE_ATP"/>
    <property type="match status" value="1"/>
</dbReference>
<dbReference type="PROSITE" id="PS00109">
    <property type="entry name" value="PROTEIN_KINASE_TYR"/>
    <property type="match status" value="1"/>
</dbReference>
<comment type="catalytic activity">
    <reaction evidence="12">
        <text>L-seryl-[protein] + ATP = O-phospho-L-seryl-[protein] + ADP + H(+)</text>
        <dbReference type="Rhea" id="RHEA:17989"/>
        <dbReference type="Rhea" id="RHEA-COMP:9863"/>
        <dbReference type="Rhea" id="RHEA-COMP:11604"/>
        <dbReference type="ChEBI" id="CHEBI:15378"/>
        <dbReference type="ChEBI" id="CHEBI:29999"/>
        <dbReference type="ChEBI" id="CHEBI:30616"/>
        <dbReference type="ChEBI" id="CHEBI:83421"/>
        <dbReference type="ChEBI" id="CHEBI:456216"/>
        <dbReference type="EC" id="2.7.11.1"/>
    </reaction>
</comment>
<evidence type="ECO:0000256" key="9">
    <source>
        <dbReference type="ARBA" id="ARBA00023136"/>
    </source>
</evidence>
<proteinExistence type="predicted"/>
<organism evidence="16 17">
    <name type="scientific">Zizania palustris</name>
    <name type="common">Northern wild rice</name>
    <dbReference type="NCBI Taxonomy" id="103762"/>
    <lineage>
        <taxon>Eukaryota</taxon>
        <taxon>Viridiplantae</taxon>
        <taxon>Streptophyta</taxon>
        <taxon>Embryophyta</taxon>
        <taxon>Tracheophyta</taxon>
        <taxon>Spermatophyta</taxon>
        <taxon>Magnoliopsida</taxon>
        <taxon>Liliopsida</taxon>
        <taxon>Poales</taxon>
        <taxon>Poaceae</taxon>
        <taxon>BOP clade</taxon>
        <taxon>Oryzoideae</taxon>
        <taxon>Oryzeae</taxon>
        <taxon>Zizaniinae</taxon>
        <taxon>Zizania</taxon>
    </lineage>
</organism>
<dbReference type="GO" id="GO:0004674">
    <property type="term" value="F:protein serine/threonine kinase activity"/>
    <property type="evidence" value="ECO:0007669"/>
    <property type="project" value="UniProtKB-KW"/>
</dbReference>
<dbReference type="Pfam" id="PF00560">
    <property type="entry name" value="LRR_1"/>
    <property type="match status" value="4"/>
</dbReference>
<evidence type="ECO:0000256" key="2">
    <source>
        <dbReference type="ARBA" id="ARBA00012513"/>
    </source>
</evidence>
<accession>A0A8J5WNI1</accession>
<keyword evidence="5 14" id="KW-0812">Transmembrane</keyword>
<evidence type="ECO:0000256" key="14">
    <source>
        <dbReference type="SAM" id="Phobius"/>
    </source>
</evidence>
<dbReference type="GO" id="GO:0005524">
    <property type="term" value="F:ATP binding"/>
    <property type="evidence" value="ECO:0007669"/>
    <property type="project" value="UniProtKB-UniRule"/>
</dbReference>
<evidence type="ECO:0000256" key="7">
    <source>
        <dbReference type="ARBA" id="ARBA00022737"/>
    </source>
</evidence>
<evidence type="ECO:0000256" key="1">
    <source>
        <dbReference type="ARBA" id="ARBA00004167"/>
    </source>
</evidence>
<dbReference type="EC" id="2.7.11.1" evidence="2"/>
<keyword evidence="13" id="KW-0067">ATP-binding</keyword>
<comment type="caution">
    <text evidence="16">The sequence shown here is derived from an EMBL/GenBank/DDBJ whole genome shotgun (WGS) entry which is preliminary data.</text>
</comment>
<keyword evidence="3" id="KW-0418">Kinase</keyword>
<dbReference type="InterPro" id="IPR017441">
    <property type="entry name" value="Protein_kinase_ATP_BS"/>
</dbReference>
<keyword evidence="17" id="KW-1185">Reference proteome</keyword>
<dbReference type="InterPro" id="IPR051716">
    <property type="entry name" value="Plant_RL_S/T_kinase"/>
</dbReference>
<evidence type="ECO:0000256" key="5">
    <source>
        <dbReference type="ARBA" id="ARBA00022692"/>
    </source>
</evidence>
<dbReference type="PANTHER" id="PTHR48053">
    <property type="entry name" value="LEUCINE RICH REPEAT FAMILY PROTEIN, EXPRESSED"/>
    <property type="match status" value="1"/>
</dbReference>
<keyword evidence="3" id="KW-0808">Transferase</keyword>
<comment type="subcellular location">
    <subcellularLocation>
        <location evidence="1">Membrane</location>
        <topology evidence="1">Single-pass membrane protein</topology>
    </subcellularLocation>
</comment>
<feature type="binding site" evidence="13">
    <location>
        <position position="453"/>
    </location>
    <ligand>
        <name>ATP</name>
        <dbReference type="ChEBI" id="CHEBI:30616"/>
    </ligand>
</feature>
<dbReference type="FunFam" id="3.80.10.10:FF:000383">
    <property type="entry name" value="Leucine-rich repeat receptor protein kinase EMS1"/>
    <property type="match status" value="1"/>
</dbReference>
<dbReference type="EMBL" id="JAAALK010000080">
    <property type="protein sequence ID" value="KAG8091896.1"/>
    <property type="molecule type" value="Genomic_DNA"/>
</dbReference>
<dbReference type="Pfam" id="PF13855">
    <property type="entry name" value="LRR_8"/>
    <property type="match status" value="1"/>
</dbReference>
<evidence type="ECO:0000256" key="4">
    <source>
        <dbReference type="ARBA" id="ARBA00022614"/>
    </source>
</evidence>
<sequence length="746" mass="80235">MLVKLRLLDLAENELSGVIPRRIGNLTSLETLRLYNNKLTGRLPDEFGNMTALQKLSISTNMLEGELPAGLARLPKLLGLIAFDNLLSGTIPPDFGRNGQFSIVSMANNRFSGGLPPGLCASAVHLRYIGLDDNHLSGTVPACYRNFKNLVRFRLARNQLAGDLSEIFGSHPELFYVDLSGNSFDGELPEHWAQFKSLSFLHLDGNKITGKIPPSYGSMALQDLNLGSNRLAGVMPPELGKLQLTKLNLSFNVLSGRIPLTLGNATKMEMLDLSGNALDGGVPMELTKLANMWYLNLSSNNLSGEVPPLLGKMRSLAALDLSGNPGLCGGDIAGLNSCGSDSTGGGGSGGYNKRLILAVTLSVAAALLVSIVTVAWVVFRKVRRTVIETVETATSGSSTKALQASIWSKDTTFSFGDILAATEHFNDAYCIGKGSFGSVYRADLAGGHSLAVKRLDASETGNACWGISEKSFENEVRALTRVRHRNIIKLHGFCAMGGYMYLVYELSERGSLGTVLYSGRDSGGSGSGYRFDWPERLRAIRGVAHALAYLHHDCSPPMIHRDVSVNNVLFKPDYEPRLSDFGTARFLAAGRSNCTSVAGSYGYMAPEMAYLRVTTKCDVYSFGVVAMEMLMGKYPGELISSLMMESPSADGPAGGGESSSQMLLLKDVVDQRLDPPAGQLVGQVVFAFVVALSCVRTSPGARPTMRAVAQELSACRRATLDKPFGVIRIGDLTDSHTLSKKTNDFH</sequence>
<evidence type="ECO:0000256" key="11">
    <source>
        <dbReference type="ARBA" id="ARBA00047899"/>
    </source>
</evidence>
<dbReference type="Proteomes" id="UP000729402">
    <property type="component" value="Unassembled WGS sequence"/>
</dbReference>
<keyword evidence="3" id="KW-0723">Serine/threonine-protein kinase</keyword>
<keyword evidence="4" id="KW-0433">Leucine-rich repeat</keyword>
<dbReference type="Pfam" id="PF00069">
    <property type="entry name" value="Pkinase"/>
    <property type="match status" value="1"/>
</dbReference>
<keyword evidence="9 14" id="KW-0472">Membrane</keyword>
<gene>
    <name evidence="16" type="ORF">GUJ93_ZPchr0012g21010</name>
</gene>
<keyword evidence="6" id="KW-0732">Signal</keyword>
<evidence type="ECO:0000313" key="16">
    <source>
        <dbReference type="EMBL" id="KAG8091896.1"/>
    </source>
</evidence>
<evidence type="ECO:0000256" key="13">
    <source>
        <dbReference type="PROSITE-ProRule" id="PRU10141"/>
    </source>
</evidence>
<feature type="transmembrane region" description="Helical" evidence="14">
    <location>
        <begin position="355"/>
        <end position="379"/>
    </location>
</feature>
<evidence type="ECO:0000256" key="8">
    <source>
        <dbReference type="ARBA" id="ARBA00022989"/>
    </source>
</evidence>
<keyword evidence="7" id="KW-0677">Repeat</keyword>
<keyword evidence="13" id="KW-0547">Nucleotide-binding</keyword>
<name>A0A8J5WNI1_ZIZPA</name>
<protein>
    <recommendedName>
        <fullName evidence="2">non-specific serine/threonine protein kinase</fullName>
        <ecNumber evidence="2">2.7.11.1</ecNumber>
    </recommendedName>
</protein>
<evidence type="ECO:0000259" key="15">
    <source>
        <dbReference type="PROSITE" id="PS50011"/>
    </source>
</evidence>
<dbReference type="InterPro" id="IPR008266">
    <property type="entry name" value="Tyr_kinase_AS"/>
</dbReference>
<keyword evidence="10" id="KW-0675">Receptor</keyword>